<dbReference type="Proteomes" id="UP000822688">
    <property type="component" value="Chromosome 6"/>
</dbReference>
<comment type="caution">
    <text evidence="1">The sequence shown here is derived from an EMBL/GenBank/DDBJ whole genome shotgun (WGS) entry which is preliminary data.</text>
</comment>
<dbReference type="EMBL" id="CM026427">
    <property type="protein sequence ID" value="KAG0570271.1"/>
    <property type="molecule type" value="Genomic_DNA"/>
</dbReference>
<dbReference type="AlphaFoldDB" id="A0A8T0HES7"/>
<gene>
    <name evidence="1" type="ORF">KC19_6G149800</name>
</gene>
<name>A0A8T0HES7_CERPU</name>
<evidence type="ECO:0000313" key="1">
    <source>
        <dbReference type="EMBL" id="KAG0570271.1"/>
    </source>
</evidence>
<accession>A0A8T0HES7</accession>
<keyword evidence="2" id="KW-1185">Reference proteome</keyword>
<sequence>MGTPSLRQGLGFRRCSVCRILCLTPVFHTWHIHLSCRSKIGSILLPGGAAACRLCILTFHTVNTFTNHRGTQELNTYYSKKLAANQRTDRAGYS</sequence>
<reference evidence="1 2" key="1">
    <citation type="submission" date="2020-06" db="EMBL/GenBank/DDBJ databases">
        <title>WGS assembly of Ceratodon purpureus strain R40.</title>
        <authorList>
            <person name="Carey S.B."/>
            <person name="Jenkins J."/>
            <person name="Shu S."/>
            <person name="Lovell J.T."/>
            <person name="Sreedasyam A."/>
            <person name="Maumus F."/>
            <person name="Tiley G.P."/>
            <person name="Fernandez-Pozo N."/>
            <person name="Barry K."/>
            <person name="Chen C."/>
            <person name="Wang M."/>
            <person name="Lipzen A."/>
            <person name="Daum C."/>
            <person name="Saski C.A."/>
            <person name="Payton A.C."/>
            <person name="Mcbreen J.C."/>
            <person name="Conrad R.E."/>
            <person name="Kollar L.M."/>
            <person name="Olsson S."/>
            <person name="Huttunen S."/>
            <person name="Landis J.B."/>
            <person name="Wickett N.J."/>
            <person name="Johnson M.G."/>
            <person name="Rensing S.A."/>
            <person name="Grimwood J."/>
            <person name="Schmutz J."/>
            <person name="Mcdaniel S.F."/>
        </authorList>
    </citation>
    <scope>NUCLEOTIDE SEQUENCE [LARGE SCALE GENOMIC DNA]</scope>
    <source>
        <strain evidence="1 2">R40</strain>
    </source>
</reference>
<evidence type="ECO:0000313" key="2">
    <source>
        <dbReference type="Proteomes" id="UP000822688"/>
    </source>
</evidence>
<proteinExistence type="predicted"/>
<organism evidence="1 2">
    <name type="scientific">Ceratodon purpureus</name>
    <name type="common">Fire moss</name>
    <name type="synonym">Dicranum purpureum</name>
    <dbReference type="NCBI Taxonomy" id="3225"/>
    <lineage>
        <taxon>Eukaryota</taxon>
        <taxon>Viridiplantae</taxon>
        <taxon>Streptophyta</taxon>
        <taxon>Embryophyta</taxon>
        <taxon>Bryophyta</taxon>
        <taxon>Bryophytina</taxon>
        <taxon>Bryopsida</taxon>
        <taxon>Dicranidae</taxon>
        <taxon>Pseudoditrichales</taxon>
        <taxon>Ditrichaceae</taxon>
        <taxon>Ceratodon</taxon>
    </lineage>
</organism>
<protein>
    <submittedName>
        <fullName evidence="1">Uncharacterized protein</fullName>
    </submittedName>
</protein>